<protein>
    <submittedName>
        <fullName evidence="8">Major Facilitator Superfamily protein</fullName>
    </submittedName>
</protein>
<dbReference type="AlphaFoldDB" id="A0A1M4SWI4"/>
<dbReference type="InterPro" id="IPR020846">
    <property type="entry name" value="MFS_dom"/>
</dbReference>
<dbReference type="SUPFAM" id="SSF103473">
    <property type="entry name" value="MFS general substrate transporter"/>
    <property type="match status" value="1"/>
</dbReference>
<dbReference type="RefSeq" id="WP_073341170.1">
    <property type="nucleotide sequence ID" value="NZ_FQVH01000001.1"/>
</dbReference>
<reference evidence="8 9" key="1">
    <citation type="submission" date="2016-11" db="EMBL/GenBank/DDBJ databases">
        <authorList>
            <person name="Jaros S."/>
            <person name="Januszkiewicz K."/>
            <person name="Wedrychowicz H."/>
        </authorList>
    </citation>
    <scope>NUCLEOTIDE SEQUENCE [LARGE SCALE GENOMIC DNA]</scope>
    <source>
        <strain evidence="8 9">DSM 17918</strain>
    </source>
</reference>
<evidence type="ECO:0000313" key="8">
    <source>
        <dbReference type="EMBL" id="SHE36562.1"/>
    </source>
</evidence>
<feature type="transmembrane region" description="Helical" evidence="6">
    <location>
        <begin position="382"/>
        <end position="404"/>
    </location>
</feature>
<feature type="transmembrane region" description="Helical" evidence="6">
    <location>
        <begin position="50"/>
        <end position="67"/>
    </location>
</feature>
<dbReference type="Gene3D" id="1.20.1250.20">
    <property type="entry name" value="MFS general substrate transporter like domains"/>
    <property type="match status" value="1"/>
</dbReference>
<evidence type="ECO:0000256" key="2">
    <source>
        <dbReference type="ARBA" id="ARBA00022448"/>
    </source>
</evidence>
<evidence type="ECO:0000256" key="5">
    <source>
        <dbReference type="ARBA" id="ARBA00023136"/>
    </source>
</evidence>
<dbReference type="PANTHER" id="PTHR23518">
    <property type="entry name" value="C-METHYLTRANSFERASE"/>
    <property type="match status" value="1"/>
</dbReference>
<name>A0A1M4SWI4_9THEO</name>
<feature type="transmembrane region" description="Helical" evidence="6">
    <location>
        <begin position="354"/>
        <end position="376"/>
    </location>
</feature>
<dbReference type="GO" id="GO:0022857">
    <property type="term" value="F:transmembrane transporter activity"/>
    <property type="evidence" value="ECO:0007669"/>
    <property type="project" value="InterPro"/>
</dbReference>
<dbReference type="InterPro" id="IPR011701">
    <property type="entry name" value="MFS"/>
</dbReference>
<evidence type="ECO:0000256" key="6">
    <source>
        <dbReference type="SAM" id="Phobius"/>
    </source>
</evidence>
<organism evidence="8 9">
    <name type="scientific">Caldanaerobius fijiensis DSM 17918</name>
    <dbReference type="NCBI Taxonomy" id="1121256"/>
    <lineage>
        <taxon>Bacteria</taxon>
        <taxon>Bacillati</taxon>
        <taxon>Bacillota</taxon>
        <taxon>Clostridia</taxon>
        <taxon>Thermoanaerobacterales</taxon>
        <taxon>Thermoanaerobacteraceae</taxon>
        <taxon>Caldanaerobius</taxon>
    </lineage>
</organism>
<keyword evidence="4 6" id="KW-1133">Transmembrane helix</keyword>
<feature type="transmembrane region" description="Helical" evidence="6">
    <location>
        <begin position="317"/>
        <end position="342"/>
    </location>
</feature>
<evidence type="ECO:0000256" key="4">
    <source>
        <dbReference type="ARBA" id="ARBA00022989"/>
    </source>
</evidence>
<dbReference type="OrthoDB" id="8952229at2"/>
<keyword evidence="2" id="KW-0813">Transport</keyword>
<evidence type="ECO:0000256" key="3">
    <source>
        <dbReference type="ARBA" id="ARBA00022692"/>
    </source>
</evidence>
<dbReference type="EMBL" id="FQVH01000001">
    <property type="protein sequence ID" value="SHE36562.1"/>
    <property type="molecule type" value="Genomic_DNA"/>
</dbReference>
<dbReference type="PROSITE" id="PS50850">
    <property type="entry name" value="MFS"/>
    <property type="match status" value="1"/>
</dbReference>
<feature type="transmembrane region" description="Helical" evidence="6">
    <location>
        <begin position="171"/>
        <end position="191"/>
    </location>
</feature>
<feature type="transmembrane region" description="Helical" evidence="6">
    <location>
        <begin position="294"/>
        <end position="311"/>
    </location>
</feature>
<dbReference type="InterPro" id="IPR036259">
    <property type="entry name" value="MFS_trans_sf"/>
</dbReference>
<feature type="domain" description="Major facilitator superfamily (MFS) profile" evidence="7">
    <location>
        <begin position="1"/>
        <end position="407"/>
    </location>
</feature>
<feature type="transmembrane region" description="Helical" evidence="6">
    <location>
        <begin position="264"/>
        <end position="282"/>
    </location>
</feature>
<dbReference type="GO" id="GO:0005886">
    <property type="term" value="C:plasma membrane"/>
    <property type="evidence" value="ECO:0007669"/>
    <property type="project" value="UniProtKB-SubCell"/>
</dbReference>
<comment type="subcellular location">
    <subcellularLocation>
        <location evidence="1">Cell membrane</location>
        <topology evidence="1">Multi-pass membrane protein</topology>
    </subcellularLocation>
</comment>
<feature type="transmembrane region" description="Helical" evidence="6">
    <location>
        <begin position="138"/>
        <end position="159"/>
    </location>
</feature>
<sequence>MRNIYRSFMSINRNARISIAVDPLFTIPITMFMTYQSIYMNRLGLSAEEIGYITSIGLLAQLLNSFYAGVITNKFGRKLTIFVFDIISWCVAFIVWALSKSFITFLIATILNSFVRVAEVAWRCILVDDSAPDERIRIFTFQNVVFVIGGMVVPVGGLLVSKYGVITATRIILVIGFIAILIAIIIRHFYLTETSVGLEMMKRVSSKDHDPVKDIVDAIKYIVSHKENFILLIIMVLNNFQYILKSTYYNLYLTSYLKISDKMVSLFPGLSAIVTLVALYTVLPKLASEDDRKALLYGLMLISGSNLVFIFTPPRGFAVLIASVLLGAIGAAIMGPYIDTCWANSIEDDKRANVISYSTIFITVTSIPAGTVGGFIYTLNPVMLFVLIFVLTLFMSWLAFLLILRVKAKEFDVFSRK</sequence>
<proteinExistence type="predicted"/>
<gene>
    <name evidence="8" type="ORF">SAMN02746089_00147</name>
</gene>
<dbReference type="PANTHER" id="PTHR23518:SF2">
    <property type="entry name" value="MAJOR FACILITATOR SUPERFAMILY TRANSPORTER"/>
    <property type="match status" value="1"/>
</dbReference>
<dbReference type="Pfam" id="PF07690">
    <property type="entry name" value="MFS_1"/>
    <property type="match status" value="1"/>
</dbReference>
<feature type="transmembrane region" description="Helical" evidence="6">
    <location>
        <begin position="20"/>
        <end position="38"/>
    </location>
</feature>
<accession>A0A1M4SWI4</accession>
<dbReference type="Proteomes" id="UP000184088">
    <property type="component" value="Unassembled WGS sequence"/>
</dbReference>
<keyword evidence="5 6" id="KW-0472">Membrane</keyword>
<dbReference type="STRING" id="1121256.SAMN02746089_00147"/>
<evidence type="ECO:0000313" key="9">
    <source>
        <dbReference type="Proteomes" id="UP000184088"/>
    </source>
</evidence>
<evidence type="ECO:0000256" key="1">
    <source>
        <dbReference type="ARBA" id="ARBA00004651"/>
    </source>
</evidence>
<feature type="transmembrane region" description="Helical" evidence="6">
    <location>
        <begin position="228"/>
        <end position="244"/>
    </location>
</feature>
<keyword evidence="9" id="KW-1185">Reference proteome</keyword>
<evidence type="ECO:0000259" key="7">
    <source>
        <dbReference type="PROSITE" id="PS50850"/>
    </source>
</evidence>
<keyword evidence="3 6" id="KW-0812">Transmembrane</keyword>
<feature type="transmembrane region" description="Helical" evidence="6">
    <location>
        <begin position="79"/>
        <end position="99"/>
    </location>
</feature>